<feature type="domain" description="Sushi" evidence="9">
    <location>
        <begin position="28"/>
        <end position="87"/>
    </location>
</feature>
<keyword evidence="2" id="KW-0677">Repeat</keyword>
<dbReference type="PROSITE" id="PS50923">
    <property type="entry name" value="SUSHI"/>
    <property type="match status" value="5"/>
</dbReference>
<dbReference type="PANTHER" id="PTHR19325:SF575">
    <property type="entry name" value="LOCOMOTION-RELATED PROTEIN HIKARU GENKI"/>
    <property type="match status" value="1"/>
</dbReference>
<feature type="chain" id="PRO_5035811074" evidence="7">
    <location>
        <begin position="27"/>
        <end position="374"/>
    </location>
</feature>
<dbReference type="InterPro" id="IPR007110">
    <property type="entry name" value="Ig-like_dom"/>
</dbReference>
<keyword evidence="7" id="KW-0732">Signal</keyword>
<evidence type="ECO:0000256" key="1">
    <source>
        <dbReference type="ARBA" id="ARBA00022659"/>
    </source>
</evidence>
<dbReference type="AlphaFoldDB" id="A0A8S3UEE9"/>
<dbReference type="InterPro" id="IPR050350">
    <property type="entry name" value="Compl-Cell_Adhes-Reg"/>
</dbReference>
<dbReference type="Gene3D" id="2.10.70.10">
    <property type="entry name" value="Complement Module, domain 1"/>
    <property type="match status" value="5"/>
</dbReference>
<keyword evidence="6" id="KW-0472">Membrane</keyword>
<keyword evidence="3" id="KW-1015">Disulfide bond</keyword>
<evidence type="ECO:0000256" key="4">
    <source>
        <dbReference type="ARBA" id="ARBA00023180"/>
    </source>
</evidence>
<evidence type="ECO:0000313" key="11">
    <source>
        <dbReference type="Proteomes" id="UP000683360"/>
    </source>
</evidence>
<dbReference type="InterPro" id="IPR035976">
    <property type="entry name" value="Sushi/SCR/CCP_sf"/>
</dbReference>
<gene>
    <name evidence="10" type="ORF">MEDL_51709</name>
</gene>
<keyword evidence="6" id="KW-0812">Transmembrane</keyword>
<feature type="domain" description="Sushi" evidence="9">
    <location>
        <begin position="88"/>
        <end position="147"/>
    </location>
</feature>
<evidence type="ECO:0000256" key="2">
    <source>
        <dbReference type="ARBA" id="ARBA00022737"/>
    </source>
</evidence>
<reference evidence="10" key="1">
    <citation type="submission" date="2021-03" db="EMBL/GenBank/DDBJ databases">
        <authorList>
            <person name="Bekaert M."/>
        </authorList>
    </citation>
    <scope>NUCLEOTIDE SEQUENCE</scope>
</reference>
<protein>
    <submittedName>
        <fullName evidence="10">CSMD</fullName>
    </submittedName>
</protein>
<dbReference type="SMART" id="SM00032">
    <property type="entry name" value="CCP"/>
    <property type="match status" value="5"/>
</dbReference>
<feature type="transmembrane region" description="Helical" evidence="6">
    <location>
        <begin position="335"/>
        <end position="361"/>
    </location>
</feature>
<evidence type="ECO:0000256" key="6">
    <source>
        <dbReference type="SAM" id="Phobius"/>
    </source>
</evidence>
<evidence type="ECO:0000313" key="10">
    <source>
        <dbReference type="EMBL" id="CAG2239339.1"/>
    </source>
</evidence>
<dbReference type="InterPro" id="IPR000436">
    <property type="entry name" value="Sushi_SCR_CCP_dom"/>
</dbReference>
<comment type="caution">
    <text evidence="10">The sequence shown here is derived from an EMBL/GenBank/DDBJ whole genome shotgun (WGS) entry which is preliminary data.</text>
</comment>
<keyword evidence="11" id="KW-1185">Reference proteome</keyword>
<dbReference type="PROSITE" id="PS50835">
    <property type="entry name" value="IG_LIKE"/>
    <property type="match status" value="1"/>
</dbReference>
<dbReference type="CDD" id="cd00033">
    <property type="entry name" value="CCP"/>
    <property type="match status" value="5"/>
</dbReference>
<sequence>MATVKQKFYNTLLSVIICLKYSSTSAIVACPNHPVVSSASIYAQTGSDYNDTIIYTCNIGYYRTSGTFDWTCKENQLWEGIPLVCTKITCSNLPVVSSASISAQTGSHYDDTITYTCNIGYERTSGDLDWTCKENHLWDGIPLVCTKITCPNLPVVIFVTVLSQTGSNYNDTIAYTCINGYKRTGGNLVRTCKEDSHWDGIPPLCTKVTCQNTLPVTFSTISATGNKYQDTLTYTCNTGYELTSGNLVRTCMENETWSGNPPVCTITCPDPGESDHVTRQLNGNNPTETVVYKCEFEYDYFSGDETRVCGNDGQWSGEKLVCKAYLAVPYEQRNLIVAGTLSGIFFILAITVIFLYCYCIVRKKLKMEKKDEKL</sequence>
<evidence type="ECO:0000259" key="8">
    <source>
        <dbReference type="PROSITE" id="PS50835"/>
    </source>
</evidence>
<feature type="domain" description="Sushi" evidence="9">
    <location>
        <begin position="208"/>
        <end position="266"/>
    </location>
</feature>
<proteinExistence type="predicted"/>
<evidence type="ECO:0000259" key="9">
    <source>
        <dbReference type="PROSITE" id="PS50923"/>
    </source>
</evidence>
<accession>A0A8S3UEE9</accession>
<dbReference type="OrthoDB" id="6059832at2759"/>
<dbReference type="EMBL" id="CAJPWZ010002515">
    <property type="protein sequence ID" value="CAG2239339.1"/>
    <property type="molecule type" value="Genomic_DNA"/>
</dbReference>
<name>A0A8S3UEE9_MYTED</name>
<keyword evidence="4" id="KW-0325">Glycoprotein</keyword>
<dbReference type="Pfam" id="PF00084">
    <property type="entry name" value="Sushi"/>
    <property type="match status" value="5"/>
</dbReference>
<evidence type="ECO:0000256" key="7">
    <source>
        <dbReference type="SAM" id="SignalP"/>
    </source>
</evidence>
<keyword evidence="1 5" id="KW-0768">Sushi</keyword>
<dbReference type="SUPFAM" id="SSF57535">
    <property type="entry name" value="Complement control module/SCR domain"/>
    <property type="match status" value="5"/>
</dbReference>
<evidence type="ECO:0000256" key="3">
    <source>
        <dbReference type="ARBA" id="ARBA00023157"/>
    </source>
</evidence>
<feature type="domain" description="Sushi" evidence="9">
    <location>
        <begin position="267"/>
        <end position="324"/>
    </location>
</feature>
<keyword evidence="6" id="KW-1133">Transmembrane helix</keyword>
<evidence type="ECO:0000256" key="5">
    <source>
        <dbReference type="PROSITE-ProRule" id="PRU00302"/>
    </source>
</evidence>
<dbReference type="Proteomes" id="UP000683360">
    <property type="component" value="Unassembled WGS sequence"/>
</dbReference>
<organism evidence="10 11">
    <name type="scientific">Mytilus edulis</name>
    <name type="common">Blue mussel</name>
    <dbReference type="NCBI Taxonomy" id="6550"/>
    <lineage>
        <taxon>Eukaryota</taxon>
        <taxon>Metazoa</taxon>
        <taxon>Spiralia</taxon>
        <taxon>Lophotrochozoa</taxon>
        <taxon>Mollusca</taxon>
        <taxon>Bivalvia</taxon>
        <taxon>Autobranchia</taxon>
        <taxon>Pteriomorphia</taxon>
        <taxon>Mytilida</taxon>
        <taxon>Mytiloidea</taxon>
        <taxon>Mytilidae</taxon>
        <taxon>Mytilinae</taxon>
        <taxon>Mytilus</taxon>
    </lineage>
</organism>
<dbReference type="PANTHER" id="PTHR19325">
    <property type="entry name" value="COMPLEMENT COMPONENT-RELATED SUSHI DOMAIN-CONTAINING"/>
    <property type="match status" value="1"/>
</dbReference>
<feature type="signal peptide" evidence="7">
    <location>
        <begin position="1"/>
        <end position="26"/>
    </location>
</feature>
<comment type="caution">
    <text evidence="5">Lacks conserved residue(s) required for the propagation of feature annotation.</text>
</comment>
<feature type="domain" description="Sushi" evidence="9">
    <location>
        <begin position="148"/>
        <end position="207"/>
    </location>
</feature>
<feature type="domain" description="Ig-like" evidence="8">
    <location>
        <begin position="34"/>
        <end position="129"/>
    </location>
</feature>